<dbReference type="AlphaFoldDB" id="A0A3B0ZES7"/>
<keyword evidence="2" id="KW-0175">Coiled coil</keyword>
<gene>
    <name evidence="3" type="ORF">MNBD_GAMMA17-1561</name>
</gene>
<dbReference type="EMBL" id="UOFQ01000006">
    <property type="protein sequence ID" value="VAW84759.1"/>
    <property type="molecule type" value="Genomic_DNA"/>
</dbReference>
<dbReference type="GO" id="GO:0004829">
    <property type="term" value="F:threonine-tRNA ligase activity"/>
    <property type="evidence" value="ECO:0007669"/>
    <property type="project" value="UniProtKB-EC"/>
</dbReference>
<reference evidence="3" key="1">
    <citation type="submission" date="2018-06" db="EMBL/GenBank/DDBJ databases">
        <authorList>
            <person name="Zhirakovskaya E."/>
        </authorList>
    </citation>
    <scope>NUCLEOTIDE SEQUENCE</scope>
</reference>
<keyword evidence="3" id="KW-0436">Ligase</keyword>
<protein>
    <submittedName>
        <fullName evidence="3">Threonyl-tRNA synthetase</fullName>
        <ecNumber evidence="3">6.1.1.3</ecNumber>
    </submittedName>
</protein>
<keyword evidence="1" id="KW-1005">Bacterial flagellum biogenesis</keyword>
<dbReference type="Pfam" id="PF05130">
    <property type="entry name" value="FlgN"/>
    <property type="match status" value="1"/>
</dbReference>
<sequence length="149" mass="16376">MNTNNQSYKENLIAEELNAARSLHSLLKKEHDALNNLKTSAAEITSLAAEKEQQLTTLEKASQNRIAQLSLSDPELLTEPLKSSWQQLQTLAQDCQQQNQLNGIIINSTRNFVEQATAILLGKEPSTGLQYGSSGKTVTQNQARTIAKA</sequence>
<dbReference type="InterPro" id="IPR007809">
    <property type="entry name" value="FlgN-like"/>
</dbReference>
<dbReference type="Gene3D" id="1.20.58.300">
    <property type="entry name" value="FlgN-like"/>
    <property type="match status" value="1"/>
</dbReference>
<dbReference type="EC" id="6.1.1.3" evidence="3"/>
<evidence type="ECO:0000313" key="3">
    <source>
        <dbReference type="EMBL" id="VAW84759.1"/>
    </source>
</evidence>
<evidence type="ECO:0000256" key="1">
    <source>
        <dbReference type="ARBA" id="ARBA00022795"/>
    </source>
</evidence>
<feature type="coiled-coil region" evidence="2">
    <location>
        <begin position="34"/>
        <end position="64"/>
    </location>
</feature>
<name>A0A3B0ZES7_9ZZZZ</name>
<accession>A0A3B0ZES7</accession>
<keyword evidence="3" id="KW-0030">Aminoacyl-tRNA synthetase</keyword>
<dbReference type="InterPro" id="IPR036679">
    <property type="entry name" value="FlgN-like_sf"/>
</dbReference>
<organism evidence="3">
    <name type="scientific">hydrothermal vent metagenome</name>
    <dbReference type="NCBI Taxonomy" id="652676"/>
    <lineage>
        <taxon>unclassified sequences</taxon>
        <taxon>metagenomes</taxon>
        <taxon>ecological metagenomes</taxon>
    </lineage>
</organism>
<proteinExistence type="predicted"/>
<dbReference type="SUPFAM" id="SSF140566">
    <property type="entry name" value="FlgN-like"/>
    <property type="match status" value="1"/>
</dbReference>
<dbReference type="GO" id="GO:0044780">
    <property type="term" value="P:bacterial-type flagellum assembly"/>
    <property type="evidence" value="ECO:0007669"/>
    <property type="project" value="InterPro"/>
</dbReference>
<evidence type="ECO:0000256" key="2">
    <source>
        <dbReference type="SAM" id="Coils"/>
    </source>
</evidence>